<sequence length="144" mass="16468">MDQKGCLLSPSNIIRIAAVLIPNEQGQILCVRKEGTEMFMFPGGKQELWETPAQAAIRELEEELHFELEEEDLDLYGRFQAPAANEPGFYVDCHVFSTFDVFLNYTPDVYEELAEAKYFSPKLRSKKLAPLTRDVFEAISSEVR</sequence>
<dbReference type="PANTHER" id="PTHR43046:SF2">
    <property type="entry name" value="8-OXO-DGTP DIPHOSPHATASE-RELATED"/>
    <property type="match status" value="1"/>
</dbReference>
<evidence type="ECO:0000256" key="2">
    <source>
        <dbReference type="ARBA" id="ARBA00022801"/>
    </source>
</evidence>
<dbReference type="PROSITE" id="PS51462">
    <property type="entry name" value="NUDIX"/>
    <property type="match status" value="1"/>
</dbReference>
<feature type="domain" description="Nudix hydrolase" evidence="3">
    <location>
        <begin position="12"/>
        <end position="141"/>
    </location>
</feature>
<reference evidence="4 5" key="1">
    <citation type="submission" date="2015-12" db="EMBL/GenBank/DDBJ databases">
        <title>Genome sequence of Corynebacterium AS 1.542.</title>
        <authorList>
            <person name="Yang J."/>
            <person name="Yang S."/>
        </authorList>
    </citation>
    <scope>NUCLEOTIDE SEQUENCE [LARGE SCALE GENOMIC DNA]</scope>
    <source>
        <strain evidence="4 5">AS 1.542</strain>
    </source>
</reference>
<dbReference type="PANTHER" id="PTHR43046">
    <property type="entry name" value="GDP-MANNOSE MANNOSYL HYDROLASE"/>
    <property type="match status" value="1"/>
</dbReference>
<evidence type="ECO:0000256" key="1">
    <source>
        <dbReference type="ARBA" id="ARBA00001946"/>
    </source>
</evidence>
<dbReference type="InterPro" id="IPR000086">
    <property type="entry name" value="NUDIX_hydrolase_dom"/>
</dbReference>
<dbReference type="SUPFAM" id="SSF55811">
    <property type="entry name" value="Nudix"/>
    <property type="match status" value="1"/>
</dbReference>
<dbReference type="CDD" id="cd04690">
    <property type="entry name" value="NUDIX_Hydrolase"/>
    <property type="match status" value="1"/>
</dbReference>
<name>A0AB36IIX5_CORGT</name>
<dbReference type="InterPro" id="IPR020084">
    <property type="entry name" value="NUDIX_hydrolase_CS"/>
</dbReference>
<gene>
    <name evidence="4" type="ORF">AUP69_05125</name>
</gene>
<dbReference type="Gene3D" id="3.90.79.10">
    <property type="entry name" value="Nucleoside Triphosphate Pyrophosphohydrolase"/>
    <property type="match status" value="1"/>
</dbReference>
<dbReference type="EMBL" id="LOQT01000013">
    <property type="protein sequence ID" value="OKX83155.1"/>
    <property type="molecule type" value="Genomic_DNA"/>
</dbReference>
<proteinExistence type="predicted"/>
<comment type="caution">
    <text evidence="4">The sequence shown here is derived from an EMBL/GenBank/DDBJ whole genome shotgun (WGS) entry which is preliminary data.</text>
</comment>
<dbReference type="Pfam" id="PF00293">
    <property type="entry name" value="NUDIX"/>
    <property type="match status" value="1"/>
</dbReference>
<dbReference type="AlphaFoldDB" id="A0AB36IIX5"/>
<evidence type="ECO:0000259" key="3">
    <source>
        <dbReference type="PROSITE" id="PS51462"/>
    </source>
</evidence>
<dbReference type="Proteomes" id="UP000186091">
    <property type="component" value="Unassembled WGS sequence"/>
</dbReference>
<organism evidence="4 5">
    <name type="scientific">Corynebacterium glutamicum</name>
    <name type="common">Brevibacterium saccharolyticum</name>
    <dbReference type="NCBI Taxonomy" id="1718"/>
    <lineage>
        <taxon>Bacteria</taxon>
        <taxon>Bacillati</taxon>
        <taxon>Actinomycetota</taxon>
        <taxon>Actinomycetes</taxon>
        <taxon>Mycobacteriales</taxon>
        <taxon>Corynebacteriaceae</taxon>
        <taxon>Corynebacterium</taxon>
    </lineage>
</organism>
<accession>A0AB36IIX5</accession>
<evidence type="ECO:0000313" key="4">
    <source>
        <dbReference type="EMBL" id="OKX83155.1"/>
    </source>
</evidence>
<protein>
    <recommendedName>
        <fullName evidence="3">Nudix hydrolase domain-containing protein</fullName>
    </recommendedName>
</protein>
<comment type="cofactor">
    <cofactor evidence="1">
        <name>Mg(2+)</name>
        <dbReference type="ChEBI" id="CHEBI:18420"/>
    </cofactor>
</comment>
<dbReference type="PROSITE" id="PS00893">
    <property type="entry name" value="NUDIX_BOX"/>
    <property type="match status" value="1"/>
</dbReference>
<evidence type="ECO:0000313" key="5">
    <source>
        <dbReference type="Proteomes" id="UP000186091"/>
    </source>
</evidence>
<dbReference type="InterPro" id="IPR015797">
    <property type="entry name" value="NUDIX_hydrolase-like_dom_sf"/>
</dbReference>
<dbReference type="GO" id="GO:0016787">
    <property type="term" value="F:hydrolase activity"/>
    <property type="evidence" value="ECO:0007669"/>
    <property type="project" value="UniProtKB-KW"/>
</dbReference>
<keyword evidence="2" id="KW-0378">Hydrolase</keyword>